<accession>X0ZA82</accession>
<comment type="caution">
    <text evidence="1">The sequence shown here is derived from an EMBL/GenBank/DDBJ whole genome shotgun (WGS) entry which is preliminary data.</text>
</comment>
<reference evidence="1" key="1">
    <citation type="journal article" date="2014" name="Front. Microbiol.">
        <title>High frequency of phylogenetically diverse reductive dehalogenase-homologous genes in deep subseafloor sedimentary metagenomes.</title>
        <authorList>
            <person name="Kawai M."/>
            <person name="Futagami T."/>
            <person name="Toyoda A."/>
            <person name="Takaki Y."/>
            <person name="Nishi S."/>
            <person name="Hori S."/>
            <person name="Arai W."/>
            <person name="Tsubouchi T."/>
            <person name="Morono Y."/>
            <person name="Uchiyama I."/>
            <person name="Ito T."/>
            <person name="Fujiyama A."/>
            <person name="Inagaki F."/>
            <person name="Takami H."/>
        </authorList>
    </citation>
    <scope>NUCLEOTIDE SEQUENCE</scope>
    <source>
        <strain evidence="1">Expedition CK06-06</strain>
    </source>
</reference>
<dbReference type="AlphaFoldDB" id="X0ZA82"/>
<evidence type="ECO:0000313" key="1">
    <source>
        <dbReference type="EMBL" id="GAG66335.1"/>
    </source>
</evidence>
<dbReference type="EMBL" id="BART01006591">
    <property type="protein sequence ID" value="GAG66335.1"/>
    <property type="molecule type" value="Genomic_DNA"/>
</dbReference>
<evidence type="ECO:0008006" key="2">
    <source>
        <dbReference type="Google" id="ProtNLM"/>
    </source>
</evidence>
<organism evidence="1">
    <name type="scientific">marine sediment metagenome</name>
    <dbReference type="NCBI Taxonomy" id="412755"/>
    <lineage>
        <taxon>unclassified sequences</taxon>
        <taxon>metagenomes</taxon>
        <taxon>ecological metagenomes</taxon>
    </lineage>
</organism>
<gene>
    <name evidence="1" type="ORF">S01H4_15037</name>
</gene>
<name>X0ZA82_9ZZZZ</name>
<proteinExistence type="predicted"/>
<sequence>MKKQEAINQGLELVNRSTIAMLGTNGEDGFPRDLVFPGL</sequence>
<protein>
    <recommendedName>
        <fullName evidence="2">Pyridoxamine 5'-phosphate oxidase putative domain-containing protein</fullName>
    </recommendedName>
</protein>